<keyword evidence="7" id="KW-0648">Protein biosynthesis</keyword>
<dbReference type="GO" id="GO:0005737">
    <property type="term" value="C:cytoplasm"/>
    <property type="evidence" value="ECO:0007669"/>
    <property type="project" value="UniProtKB-SubCell"/>
</dbReference>
<dbReference type="SUPFAM" id="SSF50447">
    <property type="entry name" value="Translation proteins"/>
    <property type="match status" value="1"/>
</dbReference>
<evidence type="ECO:0000256" key="1">
    <source>
        <dbReference type="ARBA" id="ARBA00001947"/>
    </source>
</evidence>
<dbReference type="Gene3D" id="2.40.30.130">
    <property type="match status" value="1"/>
</dbReference>
<organism evidence="10">
    <name type="scientific">Triatoma infestans</name>
    <name type="common">Assassin bug</name>
    <dbReference type="NCBI Taxonomy" id="30076"/>
    <lineage>
        <taxon>Eukaryota</taxon>
        <taxon>Metazoa</taxon>
        <taxon>Ecdysozoa</taxon>
        <taxon>Arthropoda</taxon>
        <taxon>Hexapoda</taxon>
        <taxon>Insecta</taxon>
        <taxon>Pterygota</taxon>
        <taxon>Neoptera</taxon>
        <taxon>Paraneoptera</taxon>
        <taxon>Hemiptera</taxon>
        <taxon>Heteroptera</taxon>
        <taxon>Panheteroptera</taxon>
        <taxon>Cimicomorpha</taxon>
        <taxon>Reduviidae</taxon>
        <taxon>Triatominae</taxon>
        <taxon>Triatoma</taxon>
    </lineage>
</organism>
<dbReference type="Gene3D" id="3.30.980.10">
    <property type="entry name" value="Threonyl-trna Synthetase, Chain A, domain 2"/>
    <property type="match status" value="1"/>
</dbReference>
<protein>
    <submittedName>
        <fullName evidence="10">Putative metal-dependent hydrolase</fullName>
    </submittedName>
</protein>
<dbReference type="PROSITE" id="PS50860">
    <property type="entry name" value="AA_TRNA_LIGASE_II_ALA"/>
    <property type="match status" value="1"/>
</dbReference>
<dbReference type="GO" id="GO:0004813">
    <property type="term" value="F:alanine-tRNA ligase activity"/>
    <property type="evidence" value="ECO:0007669"/>
    <property type="project" value="InterPro"/>
</dbReference>
<evidence type="ECO:0000256" key="4">
    <source>
        <dbReference type="ARBA" id="ARBA00022490"/>
    </source>
</evidence>
<evidence type="ECO:0000256" key="5">
    <source>
        <dbReference type="ARBA" id="ARBA00022723"/>
    </source>
</evidence>
<evidence type="ECO:0000256" key="6">
    <source>
        <dbReference type="ARBA" id="ARBA00022833"/>
    </source>
</evidence>
<comment type="cofactor">
    <cofactor evidence="1">
        <name>Zn(2+)</name>
        <dbReference type="ChEBI" id="CHEBI:29105"/>
    </cofactor>
</comment>
<dbReference type="GO" id="GO:0046872">
    <property type="term" value="F:metal ion binding"/>
    <property type="evidence" value="ECO:0007669"/>
    <property type="project" value="UniProtKB-KW"/>
</dbReference>
<dbReference type="GO" id="GO:0002196">
    <property type="term" value="F:Ser-tRNA(Ala) deacylase activity"/>
    <property type="evidence" value="ECO:0007669"/>
    <property type="project" value="TreeGrafter"/>
</dbReference>
<accession>A0A023F7Z2</accession>
<dbReference type="PROSITE" id="PS51257">
    <property type="entry name" value="PROKAR_LIPOPROTEIN"/>
    <property type="match status" value="1"/>
</dbReference>
<keyword evidence="5" id="KW-0479">Metal-binding</keyword>
<feature type="domain" description="Alanyl-transfer RNA synthetases family profile" evidence="9">
    <location>
        <begin position="1"/>
        <end position="264"/>
    </location>
</feature>
<evidence type="ECO:0000256" key="8">
    <source>
        <dbReference type="ARBA" id="ARBA00053555"/>
    </source>
</evidence>
<dbReference type="PANTHER" id="PTHR43462">
    <property type="entry name" value="ALANYL-TRNA EDITING PROTEIN"/>
    <property type="match status" value="1"/>
</dbReference>
<keyword evidence="10" id="KW-0378">Hydrolase</keyword>
<dbReference type="AlphaFoldDB" id="A0A023F7Z2"/>
<proteinExistence type="evidence at transcript level"/>
<dbReference type="SUPFAM" id="SSF55186">
    <property type="entry name" value="ThrRS/AlaRS common domain"/>
    <property type="match status" value="1"/>
</dbReference>
<name>A0A023F7Z2_TRIIF</name>
<dbReference type="InterPro" id="IPR009000">
    <property type="entry name" value="Transl_B-barrel_sf"/>
</dbReference>
<keyword evidence="6" id="KW-0862">Zinc</keyword>
<dbReference type="PANTHER" id="PTHR43462:SF1">
    <property type="entry name" value="ALANYL-TRNA EDITING PROTEIN AARSD1"/>
    <property type="match status" value="1"/>
</dbReference>
<dbReference type="InterPro" id="IPR018165">
    <property type="entry name" value="Ala-tRNA-synth_IIc_core"/>
</dbReference>
<dbReference type="FunFam" id="3.30.980.10:FF:000007">
    <property type="entry name" value="alanyl-tRNA editing protein Aarsd1"/>
    <property type="match status" value="1"/>
</dbReference>
<reference evidence="10" key="1">
    <citation type="journal article" date="2014" name="PLoS Negl. Trop. Dis.">
        <title>An updated insight into the Sialotranscriptome of Triatoma infestans: developmental stage and geographic variations.</title>
        <authorList>
            <person name="Schwarz A."/>
            <person name="Medrano-Mercado N."/>
            <person name="Schaub G.A."/>
            <person name="Struchiner C.J."/>
            <person name="Bargues M.D."/>
            <person name="Levy M.Z."/>
            <person name="Ribeiro J.M."/>
        </authorList>
    </citation>
    <scope>NUCLEOTIDE SEQUENCE</scope>
    <source>
        <strain evidence="10">Chile</strain>
        <tissue evidence="10">Salivary glands</tissue>
    </source>
</reference>
<sequence length="415" mass="47279">MVFACQRDSFLKEVILNYHFKYLFSLFTSTVLSCSPTEYKTSVNGKKQKVNCFEVILEDTILFPEGGGQPCDYGILNDIPVIQVVRRGSEAVHYVEKPIKEGEQVLLKVDWERRLDHMQQHSGQHLITALADSEFGYSTTSWWLGEEISFIELDTAQITNEELNSLEEIVNEKIRQALSVTVKVYEEGDPELTESRTRGLPKDHKGSVRVITIEGIESNMCCGTHVSNLAQLQVVKLMGFEKGKKNKINVNFLVGNRILKRFEKMYKNELSLNLLLRNGPDMHQELIEKLQKTMKLTNKKSDQMMKDLIVLQVKSLKSLIPYPKVFTIHRADAEIDYINTFIKELNDLNILILFTIGDKEGYMVLHGPEEKVTAFGPKLAEILDGKGNGKGNRYQAKVKNLKNLNHAELLIKESA</sequence>
<dbReference type="Pfam" id="PF07973">
    <property type="entry name" value="tRNA_SAD"/>
    <property type="match status" value="1"/>
</dbReference>
<keyword evidence="4" id="KW-0963">Cytoplasm</keyword>
<dbReference type="InterPro" id="IPR051335">
    <property type="entry name" value="Alanyl-tRNA_Editing_Enzymes"/>
</dbReference>
<comment type="subcellular location">
    <subcellularLocation>
        <location evidence="2">Cytoplasm</location>
    </subcellularLocation>
</comment>
<evidence type="ECO:0000259" key="9">
    <source>
        <dbReference type="PROSITE" id="PS50860"/>
    </source>
</evidence>
<dbReference type="InterPro" id="IPR018163">
    <property type="entry name" value="Thr/Ala-tRNA-synth_IIc_edit"/>
</dbReference>
<dbReference type="GO" id="GO:0003676">
    <property type="term" value="F:nucleic acid binding"/>
    <property type="evidence" value="ECO:0007669"/>
    <property type="project" value="InterPro"/>
</dbReference>
<comment type="similarity">
    <text evidence="3">Belongs to the class-II aminoacyl-tRNA synthetase family. Alax-L subfamily.</text>
</comment>
<evidence type="ECO:0000256" key="3">
    <source>
        <dbReference type="ARBA" id="ARBA00008429"/>
    </source>
</evidence>
<evidence type="ECO:0000313" key="10">
    <source>
        <dbReference type="EMBL" id="JAC17339.1"/>
    </source>
</evidence>
<dbReference type="GO" id="GO:0005524">
    <property type="term" value="F:ATP binding"/>
    <property type="evidence" value="ECO:0007669"/>
    <property type="project" value="InterPro"/>
</dbReference>
<dbReference type="SMART" id="SM00863">
    <property type="entry name" value="tRNA_SAD"/>
    <property type="match status" value="1"/>
</dbReference>
<comment type="function">
    <text evidence="8">Functions in trans to edit the amino acid moiety from incorrectly charged tRNA(Ala).</text>
</comment>
<evidence type="ECO:0000256" key="7">
    <source>
        <dbReference type="ARBA" id="ARBA00022917"/>
    </source>
</evidence>
<dbReference type="GO" id="GO:0006419">
    <property type="term" value="P:alanyl-tRNA aminoacylation"/>
    <property type="evidence" value="ECO:0007669"/>
    <property type="project" value="InterPro"/>
</dbReference>
<evidence type="ECO:0000256" key="2">
    <source>
        <dbReference type="ARBA" id="ARBA00004496"/>
    </source>
</evidence>
<dbReference type="InterPro" id="IPR012947">
    <property type="entry name" value="tRNA_SAD"/>
</dbReference>
<dbReference type="EMBL" id="GBBI01001373">
    <property type="protein sequence ID" value="JAC17339.1"/>
    <property type="molecule type" value="mRNA"/>
</dbReference>
<dbReference type="FunFam" id="2.40.30.130:FF:000003">
    <property type="entry name" value="alanyl-tRNA editing protein Aarsd1"/>
    <property type="match status" value="1"/>
</dbReference>